<gene>
    <name evidence="4" type="ORF">V4D30_05255</name>
</gene>
<keyword evidence="2 4" id="KW-0255">Endonuclease</keyword>
<sequence>MDNKTKTKLKEEFLKQLQSFANELDSYVSTQDDQWVIKWFIDVFKNIYTITSDTKIVSKVIEIHLFSRFLEFANKHEYKMIFSDKQNWYPDITFISKKDEQLKFAVDLKTTYITNYKEGKPYECNGFTLGSQGTYFIDRQSTKNIRFPYNECLGHYVLGILYERNHATKMRLIIKIV</sequence>
<proteinExistence type="predicted"/>
<keyword evidence="1" id="KW-0540">Nuclease</keyword>
<dbReference type="SUPFAM" id="SSF52980">
    <property type="entry name" value="Restriction endonuclease-like"/>
    <property type="match status" value="1"/>
</dbReference>
<keyword evidence="3" id="KW-0378">Hydrolase</keyword>
<protein>
    <submittedName>
        <fullName evidence="4">Type II restriction endonuclease</fullName>
    </submittedName>
</protein>
<evidence type="ECO:0000256" key="1">
    <source>
        <dbReference type="ARBA" id="ARBA00022722"/>
    </source>
</evidence>
<dbReference type="KEGG" id="taut:V4D30_05255"/>
<dbReference type="Pfam" id="PF09233">
    <property type="entry name" value="Endonuc-EcoRV"/>
    <property type="match status" value="1"/>
</dbReference>
<dbReference type="InterPro" id="IPR037057">
    <property type="entry name" value="DNA_rep_MutH/T2_RE_sf"/>
</dbReference>
<dbReference type="RefSeq" id="WP_353683283.1">
    <property type="nucleotide sequence ID" value="NZ_CP144373.1"/>
</dbReference>
<name>A0AAU8GU00_9BACT</name>
<dbReference type="EMBL" id="CP144373">
    <property type="protein sequence ID" value="XCH45741.1"/>
    <property type="molecule type" value="Genomic_DNA"/>
</dbReference>
<dbReference type="AlphaFoldDB" id="A0AAU8GU00"/>
<dbReference type="GO" id="GO:0004519">
    <property type="term" value="F:endonuclease activity"/>
    <property type="evidence" value="ECO:0007669"/>
    <property type="project" value="UniProtKB-KW"/>
</dbReference>
<evidence type="ECO:0000256" key="3">
    <source>
        <dbReference type="ARBA" id="ARBA00022801"/>
    </source>
</evidence>
<organism evidence="4">
    <name type="scientific">Thermodesulfovibrio autotrophicus</name>
    <dbReference type="NCBI Taxonomy" id="3118333"/>
    <lineage>
        <taxon>Bacteria</taxon>
        <taxon>Pseudomonadati</taxon>
        <taxon>Nitrospirota</taxon>
        <taxon>Thermodesulfovibrionia</taxon>
        <taxon>Thermodesulfovibrionales</taxon>
        <taxon>Thermodesulfovibrionaceae</taxon>
        <taxon>Thermodesulfovibrio</taxon>
    </lineage>
</organism>
<dbReference type="InterPro" id="IPR015314">
    <property type="entry name" value="Restrct_endonuc_II_EcoRV"/>
</dbReference>
<reference evidence="4" key="1">
    <citation type="submission" date="2024-01" db="EMBL/GenBank/DDBJ databases">
        <title>The first autotrophic representatives of the genus Thermodesulfovibrio.</title>
        <authorList>
            <person name="Maltseva A.I."/>
            <person name="Elcheninov A.G."/>
            <person name="Kublanov I.V."/>
            <person name="Lebedinsky A.V."/>
            <person name="Frolov E.N."/>
        </authorList>
    </citation>
    <scope>NUCLEOTIDE SEQUENCE</scope>
    <source>
        <strain evidence="4">3907-1M</strain>
    </source>
</reference>
<dbReference type="Gene3D" id="3.40.600.10">
    <property type="entry name" value="DNA mismatch repair MutH/Restriction endonuclease, type II"/>
    <property type="match status" value="1"/>
</dbReference>
<evidence type="ECO:0000313" key="4">
    <source>
        <dbReference type="EMBL" id="XCH45741.1"/>
    </source>
</evidence>
<evidence type="ECO:0000256" key="2">
    <source>
        <dbReference type="ARBA" id="ARBA00022759"/>
    </source>
</evidence>
<dbReference type="GO" id="GO:0016787">
    <property type="term" value="F:hydrolase activity"/>
    <property type="evidence" value="ECO:0007669"/>
    <property type="project" value="UniProtKB-KW"/>
</dbReference>
<dbReference type="GO" id="GO:0003677">
    <property type="term" value="F:DNA binding"/>
    <property type="evidence" value="ECO:0007669"/>
    <property type="project" value="InterPro"/>
</dbReference>
<accession>A0AAU8GU00</accession>
<dbReference type="InterPro" id="IPR011335">
    <property type="entry name" value="Restrct_endonuc-II-like"/>
</dbReference>